<evidence type="ECO:0000259" key="1">
    <source>
        <dbReference type="PROSITE" id="PS51819"/>
    </source>
</evidence>
<feature type="domain" description="VOC" evidence="1">
    <location>
        <begin position="9"/>
        <end position="125"/>
    </location>
</feature>
<dbReference type="Gene3D" id="3.10.180.10">
    <property type="entry name" value="2,3-Dihydroxybiphenyl 1,2-Dioxygenase, domain 1"/>
    <property type="match status" value="1"/>
</dbReference>
<dbReference type="Pfam" id="PF00903">
    <property type="entry name" value="Glyoxalase"/>
    <property type="match status" value="1"/>
</dbReference>
<evidence type="ECO:0000313" key="2">
    <source>
        <dbReference type="EMBL" id="QIS12101.1"/>
    </source>
</evidence>
<sequence>MPNSEDIPRLFRIAVEVGDLDAAIAFYTRLFGVDGRGQAGARAYFDCGPVTLSVQQLDSPHPAAKALYFTVRELEPVYRRARELGCCSTELVHDAPAGEMVVRPWGERSFYADDPWGNPLCFVEEGTVYAG</sequence>
<dbReference type="EMBL" id="CP046172">
    <property type="protein sequence ID" value="QIS12101.1"/>
    <property type="molecule type" value="Genomic_DNA"/>
</dbReference>
<dbReference type="CDD" id="cd06587">
    <property type="entry name" value="VOC"/>
    <property type="match status" value="1"/>
</dbReference>
<dbReference type="KEGG" id="nah:F5544_21190"/>
<keyword evidence="3" id="KW-1185">Reference proteome</keyword>
<organism evidence="2 3">
    <name type="scientific">Nocardia arthritidis</name>
    <dbReference type="NCBI Taxonomy" id="228602"/>
    <lineage>
        <taxon>Bacteria</taxon>
        <taxon>Bacillati</taxon>
        <taxon>Actinomycetota</taxon>
        <taxon>Actinomycetes</taxon>
        <taxon>Mycobacteriales</taxon>
        <taxon>Nocardiaceae</taxon>
        <taxon>Nocardia</taxon>
    </lineage>
</organism>
<name>A0A6G9YFV5_9NOCA</name>
<dbReference type="InterPro" id="IPR004360">
    <property type="entry name" value="Glyas_Fos-R_dOase_dom"/>
</dbReference>
<dbReference type="InterPro" id="IPR029068">
    <property type="entry name" value="Glyas_Bleomycin-R_OHBP_Dase"/>
</dbReference>
<dbReference type="Proteomes" id="UP000503540">
    <property type="component" value="Chromosome"/>
</dbReference>
<dbReference type="RefSeq" id="WP_167474831.1">
    <property type="nucleotide sequence ID" value="NZ_CP046172.1"/>
</dbReference>
<dbReference type="SUPFAM" id="SSF54593">
    <property type="entry name" value="Glyoxalase/Bleomycin resistance protein/Dihydroxybiphenyl dioxygenase"/>
    <property type="match status" value="1"/>
</dbReference>
<protein>
    <submittedName>
        <fullName evidence="2">VOC family protein</fullName>
    </submittedName>
</protein>
<reference evidence="2 3" key="1">
    <citation type="journal article" date="2019" name="ACS Chem. Biol.">
        <title>Identification and Mobilization of a Cryptic Antibiotic Biosynthesis Gene Locus from a Human-Pathogenic Nocardia Isolate.</title>
        <authorList>
            <person name="Herisse M."/>
            <person name="Ishida K."/>
            <person name="Porter J.L."/>
            <person name="Howden B."/>
            <person name="Hertweck C."/>
            <person name="Stinear T.P."/>
            <person name="Pidot S.J."/>
        </authorList>
    </citation>
    <scope>NUCLEOTIDE SEQUENCE [LARGE SCALE GENOMIC DNA]</scope>
    <source>
        <strain evidence="2 3">AUSMDU00012717</strain>
    </source>
</reference>
<dbReference type="PROSITE" id="PS51819">
    <property type="entry name" value="VOC"/>
    <property type="match status" value="1"/>
</dbReference>
<gene>
    <name evidence="2" type="ORF">F5544_21190</name>
</gene>
<dbReference type="AlphaFoldDB" id="A0A6G9YFV5"/>
<accession>A0A6G9YFV5</accession>
<evidence type="ECO:0000313" key="3">
    <source>
        <dbReference type="Proteomes" id="UP000503540"/>
    </source>
</evidence>
<proteinExistence type="predicted"/>
<dbReference type="InterPro" id="IPR037523">
    <property type="entry name" value="VOC_core"/>
</dbReference>